<protein>
    <submittedName>
        <fullName evidence="1">Uncharacterized protein</fullName>
    </submittedName>
</protein>
<dbReference type="EMBL" id="CM044703">
    <property type="protein sequence ID" value="KAI5670285.1"/>
    <property type="molecule type" value="Genomic_DNA"/>
</dbReference>
<sequence>MEGIDFALNDLKNDQSYRRLDPSRKAEIRMELRFLKMFFRCHQNWEHGDNKYLHLASFVSGMRKQKYSSWKSIYCNELLKRAIPEISEISFNFARSSPPRYESCTSGEIHEFLDIIHENLRDLSSFMSHLFVHVKEKIETLQQKVKFFRDLVKFTAERCINHEQQLKDFRVQIQAWANEVACQLLSVYWAERDSGRRRIPNVETLLVYVLDIKPLTFPVRKVLLGALKASTSLRSEASIVGELVATSVDLLLEDLMASMEDSIKLSLHDGLIILITFLTNPPLMETSSILLAEVDRVVDAAVSLISSISTPEEKVGIPSEMYDLVNKIIILKEDIKVNYVQIPDFSLLDFPKTNLQGYIDSLLKHLKEMANSVTFLKHAVIEMWEKLVCVSHYMKELVEQRNEIGELKSLWTRIANGVYAVEYIVDSCLFEDEPAWYKMIALSIYKDEIEFIMKELKKIRDAELKKIKVHDGVECTNSSPVVSRHYSRSSRINDDPIVGFKEKGTEIIDQLTRGSRELKVISLVGMPGQGKTTLAYKVYNDPSVQYHFNECAWCFVTQVYQRRELLLNILSKVSEKFDKSSNLSEEDLAEKLYKCLKGQKYLIVMDDIWNIKVWYELKESFPNDNNGSRILFTSRIHSIALLTNVASSTHHLCPLTIEESWELLQKKLFYKDSCCPPYLLDVGKRIAKICKGLPLSIVLTAGVLARRVTDLDWWEEVEENLSSKIFVELGCMNILELSYNHLPEYLKPCFLYFGAFPQGKRVKVRRLTQLWVSEGFIPNNRGVKRPEDVAMDFLMDLIDRSLVTVAKMRYGVGIKKCRIHDLLFDFCLAKAKEDNFLRTQTDSWYNSNMECQEYRLSIHDESSSFFVESQHDESSSFFVESQPTSTYYARTVLLNSLVMDSPSLFTKFKFLRIFDSYIFYVSRARDLLRFIPLTHLRHLVMKNSSLNLLPSSMVNLQNLEVLVVGGWDDDVFIPDTVWKMKKLRHLDVRRSARFSLGDYSIQSVKLNNMDTLSCPILCAREFREDLLKRFPNVQKLRIIFCSHYRDDECLQFPLLDIILPNLVSLHVTVLYILHDFKFPSRLKKLCLKGPFLPWKRVSVIGKLPNLEILKLFGILFEERRWDMENEEFLNLKFLQLRCPSIQEWNTCTDPFPCLQQLVLDCCDCLEEIPSNFGEISSLNMIEVRYCSKGAERSAWEILNERLDLGDDGFQVLVSSAQ</sequence>
<name>A0ACC0BCC5_CATRO</name>
<evidence type="ECO:0000313" key="1">
    <source>
        <dbReference type="EMBL" id="KAI5670285.1"/>
    </source>
</evidence>
<gene>
    <name evidence="1" type="ORF">M9H77_10649</name>
</gene>
<reference evidence="2" key="1">
    <citation type="journal article" date="2023" name="Nat. Plants">
        <title>Single-cell RNA sequencing provides a high-resolution roadmap for understanding the multicellular compartmentation of specialized metabolism.</title>
        <authorList>
            <person name="Sun S."/>
            <person name="Shen X."/>
            <person name="Li Y."/>
            <person name="Li Y."/>
            <person name="Wang S."/>
            <person name="Li R."/>
            <person name="Zhang H."/>
            <person name="Shen G."/>
            <person name="Guo B."/>
            <person name="Wei J."/>
            <person name="Xu J."/>
            <person name="St-Pierre B."/>
            <person name="Chen S."/>
            <person name="Sun C."/>
        </authorList>
    </citation>
    <scope>NUCLEOTIDE SEQUENCE [LARGE SCALE GENOMIC DNA]</scope>
</reference>
<evidence type="ECO:0000313" key="2">
    <source>
        <dbReference type="Proteomes" id="UP001060085"/>
    </source>
</evidence>
<proteinExistence type="predicted"/>
<dbReference type="Proteomes" id="UP001060085">
    <property type="component" value="Linkage Group LG03"/>
</dbReference>
<comment type="caution">
    <text evidence="1">The sequence shown here is derived from an EMBL/GenBank/DDBJ whole genome shotgun (WGS) entry which is preliminary data.</text>
</comment>
<keyword evidence="2" id="KW-1185">Reference proteome</keyword>
<organism evidence="1 2">
    <name type="scientific">Catharanthus roseus</name>
    <name type="common">Madagascar periwinkle</name>
    <name type="synonym">Vinca rosea</name>
    <dbReference type="NCBI Taxonomy" id="4058"/>
    <lineage>
        <taxon>Eukaryota</taxon>
        <taxon>Viridiplantae</taxon>
        <taxon>Streptophyta</taxon>
        <taxon>Embryophyta</taxon>
        <taxon>Tracheophyta</taxon>
        <taxon>Spermatophyta</taxon>
        <taxon>Magnoliopsida</taxon>
        <taxon>eudicotyledons</taxon>
        <taxon>Gunneridae</taxon>
        <taxon>Pentapetalae</taxon>
        <taxon>asterids</taxon>
        <taxon>lamiids</taxon>
        <taxon>Gentianales</taxon>
        <taxon>Apocynaceae</taxon>
        <taxon>Rauvolfioideae</taxon>
        <taxon>Vinceae</taxon>
        <taxon>Catharanthinae</taxon>
        <taxon>Catharanthus</taxon>
    </lineage>
</organism>
<accession>A0ACC0BCC5</accession>